<name>A0ABN9RYR4_9DINO</name>
<reference evidence="1" key="1">
    <citation type="submission" date="2023-10" db="EMBL/GenBank/DDBJ databases">
        <authorList>
            <person name="Chen Y."/>
            <person name="Shah S."/>
            <person name="Dougan E. K."/>
            <person name="Thang M."/>
            <person name="Chan C."/>
        </authorList>
    </citation>
    <scope>NUCLEOTIDE SEQUENCE [LARGE SCALE GENOMIC DNA]</scope>
</reference>
<accession>A0ABN9RYR4</accession>
<proteinExistence type="predicted"/>
<dbReference type="EMBL" id="CAUYUJ010008335">
    <property type="protein sequence ID" value="CAK0823615.1"/>
    <property type="molecule type" value="Genomic_DNA"/>
</dbReference>
<evidence type="ECO:0000313" key="1">
    <source>
        <dbReference type="EMBL" id="CAK0823615.1"/>
    </source>
</evidence>
<organism evidence="1 2">
    <name type="scientific">Prorocentrum cordatum</name>
    <dbReference type="NCBI Taxonomy" id="2364126"/>
    <lineage>
        <taxon>Eukaryota</taxon>
        <taxon>Sar</taxon>
        <taxon>Alveolata</taxon>
        <taxon>Dinophyceae</taxon>
        <taxon>Prorocentrales</taxon>
        <taxon>Prorocentraceae</taxon>
        <taxon>Prorocentrum</taxon>
    </lineage>
</organism>
<protein>
    <submittedName>
        <fullName evidence="1">Uncharacterized protein</fullName>
    </submittedName>
</protein>
<gene>
    <name evidence="1" type="ORF">PCOR1329_LOCUS24258</name>
</gene>
<keyword evidence="2" id="KW-1185">Reference proteome</keyword>
<sequence length="320" mass="35650">MAAQSKMRFIKGDSRVTKDGKVVDKAALTRARKSLSQTDKIALQWINDYLATHRAQILQTKANLESGQVDCQVEDQQLDIKDRPYFPDSYMHFGQLPAWWCADFLHEWLGYPQSLLDKMDVANTVKPTFTYITGLGDGQYWPRPCLQKRVLYLFAIAMAEKMGNRQEQFKAKIGQDGSVDFVKHGPFEYFFGAAVGEAEPVLERIVHKGTSIEAKNLPLRIDKGFKCTSPWSDANAKFVGTTRWKPCVHELFNDPPFMAHLDKKVLSTLADTVVSANAALLTPKKKTVVLSSKSAAKAAKAKAVAKARVPLAKLAVPFSA</sequence>
<evidence type="ECO:0000313" key="2">
    <source>
        <dbReference type="Proteomes" id="UP001189429"/>
    </source>
</evidence>
<comment type="caution">
    <text evidence="1">The sequence shown here is derived from an EMBL/GenBank/DDBJ whole genome shotgun (WGS) entry which is preliminary data.</text>
</comment>
<dbReference type="Proteomes" id="UP001189429">
    <property type="component" value="Unassembled WGS sequence"/>
</dbReference>